<dbReference type="InterPro" id="IPR008271">
    <property type="entry name" value="Ser/Thr_kinase_AS"/>
</dbReference>
<keyword evidence="3" id="KW-0808">Transferase</keyword>
<comment type="catalytic activity">
    <reaction evidence="8">
        <text>L-seryl-[protein] + ATP = O-phospho-L-seryl-[protein] + ADP + H(+)</text>
        <dbReference type="Rhea" id="RHEA:17989"/>
        <dbReference type="Rhea" id="RHEA-COMP:9863"/>
        <dbReference type="Rhea" id="RHEA-COMP:11604"/>
        <dbReference type="ChEBI" id="CHEBI:15378"/>
        <dbReference type="ChEBI" id="CHEBI:29999"/>
        <dbReference type="ChEBI" id="CHEBI:30616"/>
        <dbReference type="ChEBI" id="CHEBI:83421"/>
        <dbReference type="ChEBI" id="CHEBI:456216"/>
        <dbReference type="EC" id="2.7.11.1"/>
    </reaction>
</comment>
<feature type="domain" description="Protein kinase" evidence="11">
    <location>
        <begin position="21"/>
        <end position="284"/>
    </location>
</feature>
<evidence type="ECO:0000256" key="1">
    <source>
        <dbReference type="ARBA" id="ARBA00012513"/>
    </source>
</evidence>
<dbReference type="PANTHER" id="PTHR44899">
    <property type="entry name" value="CAMK FAMILY PROTEIN KINASE"/>
    <property type="match status" value="1"/>
</dbReference>
<dbReference type="AlphaFoldDB" id="A0AAV2YL82"/>
<protein>
    <recommendedName>
        <fullName evidence="1">non-specific serine/threonine protein kinase</fullName>
        <ecNumber evidence="1">2.7.11.1</ecNumber>
    </recommendedName>
</protein>
<keyword evidence="13" id="KW-1185">Reference proteome</keyword>
<feature type="region of interest" description="Disordered" evidence="10">
    <location>
        <begin position="296"/>
        <end position="384"/>
    </location>
</feature>
<gene>
    <name evidence="12" type="ORF">N0F65_004201</name>
</gene>
<comment type="catalytic activity">
    <reaction evidence="7">
        <text>L-threonyl-[protein] + ATP = O-phospho-L-threonyl-[protein] + ADP + H(+)</text>
        <dbReference type="Rhea" id="RHEA:46608"/>
        <dbReference type="Rhea" id="RHEA-COMP:11060"/>
        <dbReference type="Rhea" id="RHEA-COMP:11605"/>
        <dbReference type="ChEBI" id="CHEBI:15378"/>
        <dbReference type="ChEBI" id="CHEBI:30013"/>
        <dbReference type="ChEBI" id="CHEBI:30616"/>
        <dbReference type="ChEBI" id="CHEBI:61977"/>
        <dbReference type="ChEBI" id="CHEBI:456216"/>
        <dbReference type="EC" id="2.7.11.1"/>
    </reaction>
</comment>
<evidence type="ECO:0000256" key="3">
    <source>
        <dbReference type="ARBA" id="ARBA00022679"/>
    </source>
</evidence>
<sequence length="786" mass="89501">MDQLTEEQRALFVHGGKLADYEVLKPIGKGKFSLVYKAKQKCNDVTVALKKISIFDLMDTKAREKTLKEVRLVQSVSHDHIVQYLDAFLDNKELYIAFEWAEAGDLKRQIRKANEKGVRFDERTIWRYFSQMCAAILHLHRARIMHRDLKPANIFLTLQGVVKVGDLGLGRHLSEDTMEAHSKVGTPLYMSPEVLRGEGYDWKSDVWSLGCILYELAMLRSPFKSEGLNLYGLFQKINKGEYEPVPDIYSSHLRRLVTRMISLTASDRPSMEEVWQACQTRPTSAALAERKVSLQVTKPAPVKQEVTQPPLEPHNDQQQQTQPQQHQRGNSAEMRVRRVLKQTDQERQQAPSRERHPQEESPRPPSSQSDGGTTGPVSEEEQRDRRLAMRMELLYDKLAMLRYERALHGKRVSRTYFAAPLATTRSKQSNAQFHDMCTLAQWLLTTHLGVQDIELDAKSPVKCAQVLLLAAERGHVESVRQLQAPALVAGHGEEVCELLNALADAVVTQNLRGATVPSYPSDPVEELAPSEDMEVSQRDDFLNDDDDGVGESTASSPFVDADLDFYRWLVVKDEAKLIRYSGDGDGNMIHATVDTMAWAKEHEQLQPRLQEITTIVKQRAASASDALWRSHVELLQREKALLTGKQGCVLDQLGATREIARRERERIEQLEARVNMAWEQATKTFQQQRTALVRHQEQLQVSQSSVNTLLKELQRIDGLAKASAMELRSVQESVNDNSKLLRIKESVRRLGLELQRLEMHTQVLRERLGRYQLDQLYTATGKRVVQ</sequence>
<evidence type="ECO:0000259" key="11">
    <source>
        <dbReference type="PROSITE" id="PS50011"/>
    </source>
</evidence>
<dbReference type="InterPro" id="IPR017441">
    <property type="entry name" value="Protein_kinase_ATP_BS"/>
</dbReference>
<dbReference type="SMART" id="SM00220">
    <property type="entry name" value="S_TKc"/>
    <property type="match status" value="1"/>
</dbReference>
<evidence type="ECO:0000256" key="4">
    <source>
        <dbReference type="ARBA" id="ARBA00022741"/>
    </source>
</evidence>
<keyword evidence="2" id="KW-0723">Serine/threonine-protein kinase</keyword>
<dbReference type="Pfam" id="PF10498">
    <property type="entry name" value="IFT57"/>
    <property type="match status" value="1"/>
</dbReference>
<dbReference type="GO" id="GO:0004674">
    <property type="term" value="F:protein serine/threonine kinase activity"/>
    <property type="evidence" value="ECO:0007669"/>
    <property type="project" value="UniProtKB-KW"/>
</dbReference>
<dbReference type="InterPro" id="IPR019530">
    <property type="entry name" value="Intra-flagellar_transport_57"/>
</dbReference>
<dbReference type="GO" id="GO:0005524">
    <property type="term" value="F:ATP binding"/>
    <property type="evidence" value="ECO:0007669"/>
    <property type="project" value="UniProtKB-UniRule"/>
</dbReference>
<reference evidence="12" key="2">
    <citation type="journal article" date="2023" name="Microbiol Resour">
        <title>Decontamination and Annotation of the Draft Genome Sequence of the Oomycete Lagenidium giganteum ARSEF 373.</title>
        <authorList>
            <person name="Morgan W.R."/>
            <person name="Tartar A."/>
        </authorList>
    </citation>
    <scope>NUCLEOTIDE SEQUENCE</scope>
    <source>
        <strain evidence="12">ARSEF 373</strain>
    </source>
</reference>
<feature type="compositionally biased region" description="Low complexity" evidence="10">
    <location>
        <begin position="317"/>
        <end position="327"/>
    </location>
</feature>
<evidence type="ECO:0000256" key="6">
    <source>
        <dbReference type="ARBA" id="ARBA00022840"/>
    </source>
</evidence>
<accession>A0AAV2YL82</accession>
<evidence type="ECO:0000256" key="8">
    <source>
        <dbReference type="ARBA" id="ARBA00048679"/>
    </source>
</evidence>
<evidence type="ECO:0000256" key="10">
    <source>
        <dbReference type="SAM" id="MobiDB-lite"/>
    </source>
</evidence>
<dbReference type="EMBL" id="DAKRPA010000270">
    <property type="protein sequence ID" value="DAZ94089.1"/>
    <property type="molecule type" value="Genomic_DNA"/>
</dbReference>
<evidence type="ECO:0000256" key="2">
    <source>
        <dbReference type="ARBA" id="ARBA00022527"/>
    </source>
</evidence>
<feature type="compositionally biased region" description="Acidic residues" evidence="10">
    <location>
        <begin position="523"/>
        <end position="534"/>
    </location>
</feature>
<keyword evidence="5" id="KW-0418">Kinase</keyword>
<dbReference type="Pfam" id="PF00069">
    <property type="entry name" value="Pkinase"/>
    <property type="match status" value="1"/>
</dbReference>
<evidence type="ECO:0000256" key="5">
    <source>
        <dbReference type="ARBA" id="ARBA00022777"/>
    </source>
</evidence>
<dbReference type="PROSITE" id="PS50011">
    <property type="entry name" value="PROTEIN_KINASE_DOM"/>
    <property type="match status" value="1"/>
</dbReference>
<proteinExistence type="predicted"/>
<dbReference type="InterPro" id="IPR051131">
    <property type="entry name" value="NEK_Ser/Thr_kinase_NIMA"/>
</dbReference>
<evidence type="ECO:0000256" key="7">
    <source>
        <dbReference type="ARBA" id="ARBA00047899"/>
    </source>
</evidence>
<name>A0AAV2YL82_9STRA</name>
<evidence type="ECO:0000256" key="9">
    <source>
        <dbReference type="PROSITE-ProRule" id="PRU10141"/>
    </source>
</evidence>
<evidence type="ECO:0000313" key="13">
    <source>
        <dbReference type="Proteomes" id="UP001146120"/>
    </source>
</evidence>
<dbReference type="EC" id="2.7.11.1" evidence="1"/>
<feature type="binding site" evidence="9">
    <location>
        <position position="50"/>
    </location>
    <ligand>
        <name>ATP</name>
        <dbReference type="ChEBI" id="CHEBI:30616"/>
    </ligand>
</feature>
<dbReference type="PROSITE" id="PS00108">
    <property type="entry name" value="PROTEIN_KINASE_ST"/>
    <property type="match status" value="1"/>
</dbReference>
<keyword evidence="4 9" id="KW-0547">Nucleotide-binding</keyword>
<dbReference type="Proteomes" id="UP001146120">
    <property type="component" value="Unassembled WGS sequence"/>
</dbReference>
<dbReference type="PROSITE" id="PS00107">
    <property type="entry name" value="PROTEIN_KINASE_ATP"/>
    <property type="match status" value="1"/>
</dbReference>
<reference evidence="12" key="1">
    <citation type="submission" date="2022-11" db="EMBL/GenBank/DDBJ databases">
        <authorList>
            <person name="Morgan W.R."/>
            <person name="Tartar A."/>
        </authorList>
    </citation>
    <scope>NUCLEOTIDE SEQUENCE</scope>
    <source>
        <strain evidence="12">ARSEF 373</strain>
    </source>
</reference>
<dbReference type="PANTHER" id="PTHR44899:SF3">
    <property type="entry name" value="SERINE_THREONINE-PROTEIN KINASE NEK1"/>
    <property type="match status" value="1"/>
</dbReference>
<dbReference type="InterPro" id="IPR000719">
    <property type="entry name" value="Prot_kinase_dom"/>
</dbReference>
<dbReference type="InterPro" id="IPR011009">
    <property type="entry name" value="Kinase-like_dom_sf"/>
</dbReference>
<comment type="caution">
    <text evidence="12">The sequence shown here is derived from an EMBL/GenBank/DDBJ whole genome shotgun (WGS) entry which is preliminary data.</text>
</comment>
<feature type="region of interest" description="Disordered" evidence="10">
    <location>
        <begin position="517"/>
        <end position="554"/>
    </location>
</feature>
<organism evidence="12 13">
    <name type="scientific">Lagenidium giganteum</name>
    <dbReference type="NCBI Taxonomy" id="4803"/>
    <lineage>
        <taxon>Eukaryota</taxon>
        <taxon>Sar</taxon>
        <taxon>Stramenopiles</taxon>
        <taxon>Oomycota</taxon>
        <taxon>Peronosporomycetes</taxon>
        <taxon>Pythiales</taxon>
        <taxon>Pythiaceae</taxon>
    </lineage>
</organism>
<feature type="compositionally biased region" description="Basic and acidic residues" evidence="10">
    <location>
        <begin position="341"/>
        <end position="362"/>
    </location>
</feature>
<evidence type="ECO:0000313" key="12">
    <source>
        <dbReference type="EMBL" id="DAZ94089.1"/>
    </source>
</evidence>
<keyword evidence="6 9" id="KW-0067">ATP-binding</keyword>
<dbReference type="SUPFAM" id="SSF56112">
    <property type="entry name" value="Protein kinase-like (PK-like)"/>
    <property type="match status" value="1"/>
</dbReference>
<dbReference type="Gene3D" id="1.10.510.10">
    <property type="entry name" value="Transferase(Phosphotransferase) domain 1"/>
    <property type="match status" value="1"/>
</dbReference>